<evidence type="ECO:0000256" key="1">
    <source>
        <dbReference type="ARBA" id="ARBA00008270"/>
    </source>
</evidence>
<dbReference type="InterPro" id="IPR003719">
    <property type="entry name" value="Phenazine_PhzF-like"/>
</dbReference>
<evidence type="ECO:0000256" key="3">
    <source>
        <dbReference type="PIRSR" id="PIRSR016184-1"/>
    </source>
</evidence>
<dbReference type="GO" id="GO:0005737">
    <property type="term" value="C:cytoplasm"/>
    <property type="evidence" value="ECO:0007669"/>
    <property type="project" value="TreeGrafter"/>
</dbReference>
<dbReference type="NCBIfam" id="TIGR00654">
    <property type="entry name" value="PhzF_family"/>
    <property type="match status" value="1"/>
</dbReference>
<protein>
    <submittedName>
        <fullName evidence="4">Isomerase</fullName>
    </submittedName>
</protein>
<dbReference type="RefSeq" id="WP_267927271.1">
    <property type="nucleotide sequence ID" value="NZ_AP024233.1"/>
</dbReference>
<dbReference type="EMBL" id="AP024233">
    <property type="protein sequence ID" value="BCO10546.1"/>
    <property type="molecule type" value="Genomic_DNA"/>
</dbReference>
<evidence type="ECO:0000313" key="4">
    <source>
        <dbReference type="EMBL" id="BCO10546.1"/>
    </source>
</evidence>
<proteinExistence type="inferred from homology"/>
<reference evidence="4" key="1">
    <citation type="submission" date="2020-12" db="EMBL/GenBank/DDBJ databases">
        <title>Desulfobium dissulfuricans gen. nov., sp. nov., a novel mesophilic, sulfate-reducing bacterium isolated from a deep-sea hydrothermal vent.</title>
        <authorList>
            <person name="Hashimoto Y."/>
            <person name="Tame A."/>
            <person name="Sawayama S."/>
            <person name="Miyazaki J."/>
            <person name="Takai K."/>
            <person name="Nakagawa S."/>
        </authorList>
    </citation>
    <scope>NUCLEOTIDE SEQUENCE</scope>
    <source>
        <strain evidence="4">GF1</strain>
    </source>
</reference>
<dbReference type="GO" id="GO:0016853">
    <property type="term" value="F:isomerase activity"/>
    <property type="evidence" value="ECO:0007669"/>
    <property type="project" value="UniProtKB-KW"/>
</dbReference>
<accession>A0A915U376</accession>
<dbReference type="SUPFAM" id="SSF54506">
    <property type="entry name" value="Diaminopimelate epimerase-like"/>
    <property type="match status" value="1"/>
</dbReference>
<feature type="active site" evidence="3">
    <location>
        <position position="46"/>
    </location>
</feature>
<keyword evidence="5" id="KW-1185">Reference proteome</keyword>
<comment type="similarity">
    <text evidence="1">Belongs to the PhzF family.</text>
</comment>
<dbReference type="KEGG" id="ddu:GF1_29220"/>
<dbReference type="Pfam" id="PF02567">
    <property type="entry name" value="PhzC-PhzF"/>
    <property type="match status" value="1"/>
</dbReference>
<evidence type="ECO:0000313" key="5">
    <source>
        <dbReference type="Proteomes" id="UP001063350"/>
    </source>
</evidence>
<name>A0A915U376_9BACT</name>
<dbReference type="Gene3D" id="3.10.310.10">
    <property type="entry name" value="Diaminopimelate Epimerase, Chain A, domain 1"/>
    <property type="match status" value="2"/>
</dbReference>
<evidence type="ECO:0000256" key="2">
    <source>
        <dbReference type="ARBA" id="ARBA00023235"/>
    </source>
</evidence>
<dbReference type="Proteomes" id="UP001063350">
    <property type="component" value="Chromosome"/>
</dbReference>
<sequence length="260" mass="28408">MDIPYFHVDAFTDQVFKGNPAGVCLLEGWPADSTLQAIAAENRHSETAFLSRDGADWRLRWFTPSMEVDLCGHATLAAAAVLFAQELIPTDRVQFQTMSGPLAVERSENDLYVLDFPARPAQSVEIPAGLVEGLGQAPLAVYKSRDLLTIFNSEEEVRSLKPDFVRLATLDCLAVIATAPGEEVDFVSRCFAPAAGIDEDPVTGSAHCTLIPYWAHRLERKKLHARQISARGGELLCEMAGERVLIGGRATLYLSGTIHL</sequence>
<keyword evidence="2 4" id="KW-0413">Isomerase</keyword>
<dbReference type="PANTHER" id="PTHR13774">
    <property type="entry name" value="PHENAZINE BIOSYNTHESIS PROTEIN"/>
    <property type="match status" value="1"/>
</dbReference>
<dbReference type="PIRSF" id="PIRSF016184">
    <property type="entry name" value="PhzC_PhzF"/>
    <property type="match status" value="1"/>
</dbReference>
<dbReference type="AlphaFoldDB" id="A0A915U376"/>
<gene>
    <name evidence="4" type="ORF">GF1_29220</name>
</gene>
<dbReference type="PANTHER" id="PTHR13774:SF17">
    <property type="entry name" value="PHENAZINE BIOSYNTHESIS-LIKE DOMAIN-CONTAINING PROTEIN"/>
    <property type="match status" value="1"/>
</dbReference>
<organism evidence="4 5">
    <name type="scientific">Desulfolithobacter dissulfuricans</name>
    <dbReference type="NCBI Taxonomy" id="2795293"/>
    <lineage>
        <taxon>Bacteria</taxon>
        <taxon>Pseudomonadati</taxon>
        <taxon>Thermodesulfobacteriota</taxon>
        <taxon>Desulfobulbia</taxon>
        <taxon>Desulfobulbales</taxon>
        <taxon>Desulfobulbaceae</taxon>
        <taxon>Desulfolithobacter</taxon>
    </lineage>
</organism>